<name>A0AAD9M275_9PEZI</name>
<evidence type="ECO:0000313" key="3">
    <source>
        <dbReference type="Proteomes" id="UP001232148"/>
    </source>
</evidence>
<feature type="region of interest" description="Disordered" evidence="1">
    <location>
        <begin position="1"/>
        <end position="55"/>
    </location>
</feature>
<evidence type="ECO:0000313" key="2">
    <source>
        <dbReference type="EMBL" id="KAK2026580.1"/>
    </source>
</evidence>
<reference evidence="2" key="1">
    <citation type="submission" date="2021-06" db="EMBL/GenBank/DDBJ databases">
        <title>Comparative genomics, transcriptomics and evolutionary studies reveal genomic signatures of adaptation to plant cell wall in hemibiotrophic fungi.</title>
        <authorList>
            <consortium name="DOE Joint Genome Institute"/>
            <person name="Baroncelli R."/>
            <person name="Diaz J.F."/>
            <person name="Benocci T."/>
            <person name="Peng M."/>
            <person name="Battaglia E."/>
            <person name="Haridas S."/>
            <person name="Andreopoulos W."/>
            <person name="Labutti K."/>
            <person name="Pangilinan J."/>
            <person name="Floch G.L."/>
            <person name="Makela M.R."/>
            <person name="Henrissat B."/>
            <person name="Grigoriev I.V."/>
            <person name="Crouch J.A."/>
            <person name="De Vries R.P."/>
            <person name="Sukno S.A."/>
            <person name="Thon M.R."/>
        </authorList>
    </citation>
    <scope>NUCLEOTIDE SEQUENCE</scope>
    <source>
        <strain evidence="2">MAFF235873</strain>
    </source>
</reference>
<feature type="compositionally biased region" description="Polar residues" evidence="1">
    <location>
        <begin position="39"/>
        <end position="55"/>
    </location>
</feature>
<organism evidence="2 3">
    <name type="scientific">Colletotrichum zoysiae</name>
    <dbReference type="NCBI Taxonomy" id="1216348"/>
    <lineage>
        <taxon>Eukaryota</taxon>
        <taxon>Fungi</taxon>
        <taxon>Dikarya</taxon>
        <taxon>Ascomycota</taxon>
        <taxon>Pezizomycotina</taxon>
        <taxon>Sordariomycetes</taxon>
        <taxon>Hypocreomycetidae</taxon>
        <taxon>Glomerellales</taxon>
        <taxon>Glomerellaceae</taxon>
        <taxon>Colletotrichum</taxon>
        <taxon>Colletotrichum graminicola species complex</taxon>
    </lineage>
</organism>
<feature type="compositionally biased region" description="Basic and acidic residues" evidence="1">
    <location>
        <begin position="1"/>
        <end position="17"/>
    </location>
</feature>
<comment type="caution">
    <text evidence="2">The sequence shown here is derived from an EMBL/GenBank/DDBJ whole genome shotgun (WGS) entry which is preliminary data.</text>
</comment>
<dbReference type="Proteomes" id="UP001232148">
    <property type="component" value="Unassembled WGS sequence"/>
</dbReference>
<accession>A0AAD9M275</accession>
<dbReference type="AlphaFoldDB" id="A0AAD9M275"/>
<proteinExistence type="predicted"/>
<keyword evidence="3" id="KW-1185">Reference proteome</keyword>
<evidence type="ECO:0000256" key="1">
    <source>
        <dbReference type="SAM" id="MobiDB-lite"/>
    </source>
</evidence>
<sequence length="55" mass="5909">MSREWSRETNGGNERKGSGMGTSQYIGDTPPQPEVSPIASPSISRWSSNQPGKTS</sequence>
<gene>
    <name evidence="2" type="ORF">LX32DRAFT_641712</name>
</gene>
<dbReference type="EMBL" id="MU842911">
    <property type="protein sequence ID" value="KAK2026580.1"/>
    <property type="molecule type" value="Genomic_DNA"/>
</dbReference>
<protein>
    <submittedName>
        <fullName evidence="2">Uncharacterized protein</fullName>
    </submittedName>
</protein>